<protein>
    <submittedName>
        <fullName evidence="3">ATPase</fullName>
    </submittedName>
    <submittedName>
        <fullName evidence="4">S-layer protein</fullName>
    </submittedName>
</protein>
<evidence type="ECO:0000259" key="2">
    <source>
        <dbReference type="Pfam" id="PF05124"/>
    </source>
</evidence>
<feature type="domain" description="S-layer protein outer" evidence="2">
    <location>
        <begin position="29"/>
        <end position="613"/>
    </location>
</feature>
<dbReference type="InterPro" id="IPR022651">
    <property type="entry name" value="S_layer_C"/>
</dbReference>
<gene>
    <name evidence="3" type="ORF">A3L04_07740</name>
    <name evidence="4" type="ORF">CHITON_1677</name>
</gene>
<dbReference type="Proteomes" id="UP000093069">
    <property type="component" value="Chromosome I"/>
</dbReference>
<dbReference type="KEGG" id="tch:CHITON_1677"/>
<reference evidence="3 6" key="3">
    <citation type="submission" date="2016-04" db="EMBL/GenBank/DDBJ databases">
        <title>Complete genome sequence of Thermococcus chitonophagus type strain GC74.</title>
        <authorList>
            <person name="Oger P.M."/>
        </authorList>
    </citation>
    <scope>NUCLEOTIDE SEQUENCE [LARGE SCALE GENOMIC DNA]</scope>
    <source>
        <strain evidence="3 6">GC74</strain>
    </source>
</reference>
<dbReference type="STRING" id="54262.CHITON_1677"/>
<dbReference type="InterPro" id="IPR006454">
    <property type="entry name" value="S_layer_MJ"/>
</dbReference>
<dbReference type="GeneID" id="33322461"/>
<evidence type="ECO:0000313" key="4">
    <source>
        <dbReference type="EMBL" id="CUX78456.1"/>
    </source>
</evidence>
<dbReference type="EMBL" id="CP015193">
    <property type="protein sequence ID" value="ASJ16974.1"/>
    <property type="molecule type" value="Genomic_DNA"/>
</dbReference>
<keyword evidence="6" id="KW-1185">Reference proteome</keyword>
<dbReference type="InterPro" id="IPR022650">
    <property type="entry name" value="S_layer_central"/>
</dbReference>
<reference evidence="4" key="1">
    <citation type="submission" date="2016-01" db="EMBL/GenBank/DDBJ databases">
        <authorList>
            <person name="Oliw E.H."/>
        </authorList>
    </citation>
    <scope>NUCLEOTIDE SEQUENCE</scope>
    <source>
        <strain evidence="4">1</strain>
    </source>
</reference>
<evidence type="ECO:0000313" key="5">
    <source>
        <dbReference type="Proteomes" id="UP000093069"/>
    </source>
</evidence>
<evidence type="ECO:0000313" key="6">
    <source>
        <dbReference type="Proteomes" id="UP000250189"/>
    </source>
</evidence>
<proteinExistence type="predicted"/>
<evidence type="ECO:0000259" key="1">
    <source>
        <dbReference type="Pfam" id="PF05123"/>
    </source>
</evidence>
<evidence type="ECO:0000313" key="3">
    <source>
        <dbReference type="EMBL" id="ASJ16974.1"/>
    </source>
</evidence>
<dbReference type="AlphaFoldDB" id="A0A160VUY6"/>
<dbReference type="Pfam" id="PF05124">
    <property type="entry name" value="S_layer_C"/>
    <property type="match status" value="1"/>
</dbReference>
<feature type="domain" description="S-layer protein central" evidence="1">
    <location>
        <begin position="121"/>
        <end position="490"/>
    </location>
</feature>
<accession>A0A160VUY6</accession>
<reference evidence="5" key="2">
    <citation type="submission" date="2016-01" db="EMBL/GenBank/DDBJ databases">
        <authorList>
            <person name="Vorgias C.E."/>
        </authorList>
    </citation>
    <scope>NUCLEOTIDE SEQUENCE [LARGE SCALE GENOMIC DNA]</scope>
</reference>
<dbReference type="Pfam" id="PF05123">
    <property type="entry name" value="S_layer_N"/>
    <property type="match status" value="1"/>
</dbReference>
<organism evidence="4 5">
    <name type="scientific">Thermococcus chitonophagus</name>
    <dbReference type="NCBI Taxonomy" id="54262"/>
    <lineage>
        <taxon>Archaea</taxon>
        <taxon>Methanobacteriati</taxon>
        <taxon>Methanobacteriota</taxon>
        <taxon>Thermococci</taxon>
        <taxon>Thermococcales</taxon>
        <taxon>Thermococcaceae</taxon>
        <taxon>Thermococcus</taxon>
    </lineage>
</organism>
<dbReference type="NCBIfam" id="TIGR01564">
    <property type="entry name" value="S_layer_MJ"/>
    <property type="match status" value="1"/>
</dbReference>
<name>A0A160VUY6_9EURY</name>
<dbReference type="EMBL" id="LN999010">
    <property type="protein sequence ID" value="CUX78456.1"/>
    <property type="molecule type" value="Genomic_DNA"/>
</dbReference>
<dbReference type="RefSeq" id="WP_068578511.1">
    <property type="nucleotide sequence ID" value="NZ_CP015193.1"/>
</dbReference>
<sequence length="617" mass="66699">MKVKKIAALAVGAAVAGATLGFASAQPQVPEIPKEFFVKDGQPNVKIVVGSEGAAMDVVSAADIAAAIGSLLYTEKDVKVEDVSVVVKKDITEPVAKIPVFDNYGASQPAMEADANPKTVDAWWNGSYDSNGNPYFNVNYTTSAWDGGTYTTPVSIKLSDIGALGGYDLDANLTLTNITLDNLASSDIDQVDEFKDFKVNITSVVANVSLVIYNYTLQGSPETDPITKETTTPTDNLITNLYLTDATLGKYYSDYSGYTITGREIIKNGTYAGDTLKLFGQTFSILAVGKNLITNQSCGNCFTYGTEYEEKFYERGDTESFDGYKVTILDIDTQREKALVKITSPSGEEITDTLYKDEPKVFFDGGIRIVLLDTFVGVAGTQSVKIKVWTNLKVLESGDDMPGLTGWKAVFNVTDTADGPAIKWFALENEDVLSGDTVKLFDQYVVDYKADIKKKEASDGTEYATLTAYVYVEPAEKQYDVAEVSKGDEIDDTGYVVDSVDVKLSPEETYIPSKLTEPITVLDTEIMEQGLENVKSNLILVGGPVVNKVTAALADALGVPETYEEWAANETLKEGVVIYKPECSKIGGYGVVLVAGADREGTRAAAEALLKYISEEL</sequence>
<dbReference type="Proteomes" id="UP000250189">
    <property type="component" value="Chromosome"/>
</dbReference>
<dbReference type="OrthoDB" id="92388at2157"/>